<dbReference type="EMBL" id="CP123443">
    <property type="protein sequence ID" value="WGK70257.1"/>
    <property type="molecule type" value="Genomic_DNA"/>
</dbReference>
<sequence>MGRDRKKYSGHVLRHLTVALLAGEGRQYAAFLLFWYLVRAGQSVLRSLNLFFGLLFVTADIQELAEPNFVLVLELGFYSALLYAVVSVLLFLLAPGSQIMQGAQEYLVARRDLASQMRAAASQAAWKEPWKETSKENRENRESSAENVNRDGSGDEDEASPVGREDQSGPRSFRNVWRLWEWKQTPSAGEKSAGVQVKREAAGARRAWNIQRYQNNLKLHYRLWLRLPMRNILYLLETVLALVWGAVMYLLAMIQGFNMLY</sequence>
<feature type="transmembrane region" description="Helical" evidence="2">
    <location>
        <begin position="75"/>
        <end position="94"/>
    </location>
</feature>
<evidence type="ECO:0000256" key="2">
    <source>
        <dbReference type="SAM" id="Phobius"/>
    </source>
</evidence>
<evidence type="ECO:0000313" key="3">
    <source>
        <dbReference type="EMBL" id="WGK70257.1"/>
    </source>
</evidence>
<name>A0ABY8MJQ3_9SPIO</name>
<gene>
    <name evidence="3" type="ORF">P0082_05200</name>
</gene>
<dbReference type="Proteomes" id="UP001228690">
    <property type="component" value="Chromosome"/>
</dbReference>
<dbReference type="RefSeq" id="WP_326928466.1">
    <property type="nucleotide sequence ID" value="NZ_CP123443.1"/>
</dbReference>
<protein>
    <submittedName>
        <fullName evidence="3">Uncharacterized protein</fullName>
    </submittedName>
</protein>
<evidence type="ECO:0000313" key="4">
    <source>
        <dbReference type="Proteomes" id="UP001228690"/>
    </source>
</evidence>
<feature type="compositionally biased region" description="Basic and acidic residues" evidence="1">
    <location>
        <begin position="128"/>
        <end position="153"/>
    </location>
</feature>
<keyword evidence="2" id="KW-0812">Transmembrane</keyword>
<evidence type="ECO:0000256" key="1">
    <source>
        <dbReference type="SAM" id="MobiDB-lite"/>
    </source>
</evidence>
<keyword evidence="2" id="KW-1133">Transmembrane helix</keyword>
<feature type="transmembrane region" description="Helical" evidence="2">
    <location>
        <begin position="12"/>
        <end position="38"/>
    </location>
</feature>
<reference evidence="3 4" key="1">
    <citation type="submission" date="2023-04" db="EMBL/GenBank/DDBJ databases">
        <title>Spirochaete genome identified in red abalone sample constitutes a novel genus.</title>
        <authorList>
            <person name="Sharma S.P."/>
            <person name="Purcell C.M."/>
            <person name="Hyde J.R."/>
            <person name="Severin A.J."/>
        </authorList>
    </citation>
    <scope>NUCLEOTIDE SEQUENCE [LARGE SCALE GENOMIC DNA]</scope>
    <source>
        <strain evidence="3 4">SP-2023</strain>
    </source>
</reference>
<keyword evidence="4" id="KW-1185">Reference proteome</keyword>
<proteinExistence type="predicted"/>
<feature type="transmembrane region" description="Helical" evidence="2">
    <location>
        <begin position="232"/>
        <end position="254"/>
    </location>
</feature>
<feature type="region of interest" description="Disordered" evidence="1">
    <location>
        <begin position="125"/>
        <end position="170"/>
    </location>
</feature>
<accession>A0ABY8MJQ3</accession>
<keyword evidence="2" id="KW-0472">Membrane</keyword>
<organism evidence="3 4">
    <name type="scientific">Candidatus Haliotispira prima</name>
    <dbReference type="NCBI Taxonomy" id="3034016"/>
    <lineage>
        <taxon>Bacteria</taxon>
        <taxon>Pseudomonadati</taxon>
        <taxon>Spirochaetota</taxon>
        <taxon>Spirochaetia</taxon>
        <taxon>Spirochaetales</taxon>
        <taxon>Spirochaetaceae</taxon>
        <taxon>Candidatus Haliotispira</taxon>
    </lineage>
</organism>